<accession>A0ABY5IYZ6</accession>
<evidence type="ECO:0000256" key="1">
    <source>
        <dbReference type="SAM" id="Phobius"/>
    </source>
</evidence>
<dbReference type="RefSeq" id="WP_256552373.1">
    <property type="nucleotide sequence ID" value="NZ_CP101751.1"/>
</dbReference>
<proteinExistence type="predicted"/>
<name>A0ABY5IYZ6_9FLAO</name>
<dbReference type="EMBL" id="CP101751">
    <property type="protein sequence ID" value="UUC46716.1"/>
    <property type="molecule type" value="Genomic_DNA"/>
</dbReference>
<keyword evidence="1" id="KW-0472">Membrane</keyword>
<organism evidence="2 3">
    <name type="scientific">Flavobacterium cerinum</name>
    <dbReference type="NCBI Taxonomy" id="2502784"/>
    <lineage>
        <taxon>Bacteria</taxon>
        <taxon>Pseudomonadati</taxon>
        <taxon>Bacteroidota</taxon>
        <taxon>Flavobacteriia</taxon>
        <taxon>Flavobacteriales</taxon>
        <taxon>Flavobacteriaceae</taxon>
        <taxon>Flavobacterium</taxon>
    </lineage>
</organism>
<evidence type="ECO:0000313" key="3">
    <source>
        <dbReference type="Proteomes" id="UP001059844"/>
    </source>
</evidence>
<dbReference type="Proteomes" id="UP001059844">
    <property type="component" value="Chromosome"/>
</dbReference>
<protein>
    <submittedName>
        <fullName evidence="2">Uncharacterized protein</fullName>
    </submittedName>
</protein>
<keyword evidence="1" id="KW-0812">Transmembrane</keyword>
<keyword evidence="1" id="KW-1133">Transmembrane helix</keyword>
<reference evidence="2" key="1">
    <citation type="submission" date="2022-07" db="EMBL/GenBank/DDBJ databases">
        <title>Isolation, identification, and degradation of a PFOSA degrading strain from sewage treatment plant.</title>
        <authorList>
            <person name="Zhang L."/>
            <person name="Huo Y."/>
        </authorList>
    </citation>
    <scope>NUCLEOTIDE SEQUENCE</scope>
    <source>
        <strain evidence="2">C1</strain>
    </source>
</reference>
<feature type="transmembrane region" description="Helical" evidence="1">
    <location>
        <begin position="7"/>
        <end position="24"/>
    </location>
</feature>
<keyword evidence="3" id="KW-1185">Reference proteome</keyword>
<gene>
    <name evidence="2" type="ORF">NOX80_05830</name>
</gene>
<sequence>MRQNKKASLIILISILVVGLFIYLNQKRYFLDLPNNQSITVWKKMGNECYITSGKYYGISEPDNFIKTSNVNDISLFFTDRLPKKILLDGENCVIQNKSNEDVIFDNYVENKNKYRGIIYKSDAKKNSDVNDDVTIVNINIGGMNVTDKYGEKIE</sequence>
<evidence type="ECO:0000313" key="2">
    <source>
        <dbReference type="EMBL" id="UUC46716.1"/>
    </source>
</evidence>